<protein>
    <recommendedName>
        <fullName evidence="1">F-box domain-containing protein</fullName>
    </recommendedName>
</protein>
<accession>A0A371CLG6</accession>
<dbReference type="OrthoDB" id="2754196at2759"/>
<proteinExistence type="predicted"/>
<dbReference type="InterPro" id="IPR001810">
    <property type="entry name" value="F-box_dom"/>
</dbReference>
<evidence type="ECO:0000259" key="1">
    <source>
        <dbReference type="Pfam" id="PF12937"/>
    </source>
</evidence>
<keyword evidence="3" id="KW-1185">Reference proteome</keyword>
<organism evidence="2 3">
    <name type="scientific">Lentinus brumalis</name>
    <dbReference type="NCBI Taxonomy" id="2498619"/>
    <lineage>
        <taxon>Eukaryota</taxon>
        <taxon>Fungi</taxon>
        <taxon>Dikarya</taxon>
        <taxon>Basidiomycota</taxon>
        <taxon>Agaricomycotina</taxon>
        <taxon>Agaricomycetes</taxon>
        <taxon>Polyporales</taxon>
        <taxon>Polyporaceae</taxon>
        <taxon>Lentinus</taxon>
    </lineage>
</organism>
<dbReference type="Pfam" id="PF12937">
    <property type="entry name" value="F-box-like"/>
    <property type="match status" value="1"/>
</dbReference>
<dbReference type="AlphaFoldDB" id="A0A371CLG6"/>
<dbReference type="SUPFAM" id="SSF81383">
    <property type="entry name" value="F-box domain"/>
    <property type="match status" value="1"/>
</dbReference>
<evidence type="ECO:0000313" key="2">
    <source>
        <dbReference type="EMBL" id="RDX41123.1"/>
    </source>
</evidence>
<sequence>MASFCANPSLIELHLANMSSPINRIPEELLVMIYEHVTQVDRGSFAYTLDGEPERHAYIEARGAVRLTHVCRHWRQTALESPTLWTRIDGRSSERLNTFLQRARKVPVSLYADVDAEDLDTILHTVPAEQLRRLDLHLEPKEEYIVPLISWSAPNLECLTMDAPRDDYPNAAKPLGRVQLLDGQADALKALALQFVGTWVPSNTFPSLTHLHLSFAFRANAQTHDLLSVLGNTPNLEFLLIDQQLYRRDDLSSIAGPIVLSHLKLLTLARIAYTRVMNLLRYLSIPEQCFVRCHDVVINPAYGEGAPGPLVETGPLRHATRLDLGPAIEYEFFLVVESEAAGFSMWAHMDDDESSWDSWFHSLPAMINVSTITSLHITIHATHTFWSPVLRHMTAVTELKAVIGRIRPTLPHPSDTFCALLSEEPILLPSLQDVYVQGFYCSGDLATSLSGLVDAVAFRARAGHRLRRLVIQPDLNASQAHNLVGQHTAELAGLVDGLEVLGPGPDLCGFEVRDLWQVDGQDRYWREDSAEFKIPQIADTW</sequence>
<dbReference type="Gene3D" id="1.20.1280.50">
    <property type="match status" value="1"/>
</dbReference>
<dbReference type="STRING" id="139420.A0A371CLG6"/>
<name>A0A371CLG6_9APHY</name>
<dbReference type="InterPro" id="IPR036047">
    <property type="entry name" value="F-box-like_dom_sf"/>
</dbReference>
<evidence type="ECO:0000313" key="3">
    <source>
        <dbReference type="Proteomes" id="UP000256964"/>
    </source>
</evidence>
<reference evidence="2 3" key="1">
    <citation type="journal article" date="2018" name="Biotechnol. Biofuels">
        <title>Integrative visual omics of the white-rot fungus Polyporus brumalis exposes the biotechnological potential of its oxidative enzymes for delignifying raw plant biomass.</title>
        <authorList>
            <person name="Miyauchi S."/>
            <person name="Rancon A."/>
            <person name="Drula E."/>
            <person name="Hage H."/>
            <person name="Chaduli D."/>
            <person name="Favel A."/>
            <person name="Grisel S."/>
            <person name="Henrissat B."/>
            <person name="Herpoel-Gimbert I."/>
            <person name="Ruiz-Duenas F.J."/>
            <person name="Chevret D."/>
            <person name="Hainaut M."/>
            <person name="Lin J."/>
            <person name="Wang M."/>
            <person name="Pangilinan J."/>
            <person name="Lipzen A."/>
            <person name="Lesage-Meessen L."/>
            <person name="Navarro D."/>
            <person name="Riley R."/>
            <person name="Grigoriev I.V."/>
            <person name="Zhou S."/>
            <person name="Raouche S."/>
            <person name="Rosso M.N."/>
        </authorList>
    </citation>
    <scope>NUCLEOTIDE SEQUENCE [LARGE SCALE GENOMIC DNA]</scope>
    <source>
        <strain evidence="2 3">BRFM 1820</strain>
    </source>
</reference>
<dbReference type="Proteomes" id="UP000256964">
    <property type="component" value="Unassembled WGS sequence"/>
</dbReference>
<feature type="domain" description="F-box" evidence="1">
    <location>
        <begin position="22"/>
        <end position="89"/>
    </location>
</feature>
<gene>
    <name evidence="2" type="ORF">OH76DRAFT_252007</name>
</gene>
<dbReference type="EMBL" id="KZ857523">
    <property type="protein sequence ID" value="RDX41123.1"/>
    <property type="molecule type" value="Genomic_DNA"/>
</dbReference>